<keyword evidence="1" id="KW-0812">Transmembrane</keyword>
<keyword evidence="1" id="KW-0472">Membrane</keyword>
<proteinExistence type="predicted"/>
<dbReference type="EMBL" id="ATHO01000007">
    <property type="protein sequence ID" value="EQB14725.1"/>
    <property type="molecule type" value="Genomic_DNA"/>
</dbReference>
<accession>T0ISB3</accession>
<comment type="caution">
    <text evidence="2">The sequence shown here is derived from an EMBL/GenBank/DDBJ whole genome shotgun (WGS) entry which is preliminary data.</text>
</comment>
<organism evidence="2 3">
    <name type="scientific">Sphingobium quisquiliarum P25</name>
    <dbReference type="NCBI Taxonomy" id="1329909"/>
    <lineage>
        <taxon>Bacteria</taxon>
        <taxon>Pseudomonadati</taxon>
        <taxon>Pseudomonadota</taxon>
        <taxon>Alphaproteobacteria</taxon>
        <taxon>Sphingomonadales</taxon>
        <taxon>Sphingomonadaceae</taxon>
        <taxon>Sphingobium</taxon>
    </lineage>
</organism>
<dbReference type="PATRIC" id="fig|1329909.3.peg.141"/>
<protein>
    <submittedName>
        <fullName evidence="2">Uncharacterized protein</fullName>
    </submittedName>
</protein>
<feature type="transmembrane region" description="Helical" evidence="1">
    <location>
        <begin position="65"/>
        <end position="87"/>
    </location>
</feature>
<feature type="transmembrane region" description="Helical" evidence="1">
    <location>
        <begin position="33"/>
        <end position="53"/>
    </location>
</feature>
<sequence length="92" mass="10346">MNWRLLLGGMAIWALHFFALYGIGSIWHSGMNARLLTGLMTLLCLAGEGWLLTRIWRQSGDHLDAWMRHLSLTLIALASLAILWQAFPALLS</sequence>
<dbReference type="AlphaFoldDB" id="T0ISB3"/>
<name>T0ISB3_9SPHN</name>
<keyword evidence="3" id="KW-1185">Reference proteome</keyword>
<gene>
    <name evidence="2" type="ORF">L288_00810</name>
</gene>
<feature type="transmembrane region" description="Helical" evidence="1">
    <location>
        <begin position="5"/>
        <end position="27"/>
    </location>
</feature>
<evidence type="ECO:0000313" key="3">
    <source>
        <dbReference type="Proteomes" id="UP000015525"/>
    </source>
</evidence>
<dbReference type="RefSeq" id="WP_021236500.1">
    <property type="nucleotide sequence ID" value="NZ_ATHO01000007.1"/>
</dbReference>
<dbReference type="Proteomes" id="UP000015525">
    <property type="component" value="Unassembled WGS sequence"/>
</dbReference>
<keyword evidence="1" id="KW-1133">Transmembrane helix</keyword>
<evidence type="ECO:0000256" key="1">
    <source>
        <dbReference type="SAM" id="Phobius"/>
    </source>
</evidence>
<reference evidence="2 3" key="1">
    <citation type="journal article" date="2013" name="Genome Announc.">
        <title>Draft Genome Sequence of Sphingobium quisquiliarum Strain P25T, a Novel Hexachlorocyclohexane (HCH)-Degrading Bacterium Isolated from an HCH Dumpsite.</title>
        <authorList>
            <person name="Kumar Singh A."/>
            <person name="Sangwan N."/>
            <person name="Sharma A."/>
            <person name="Gupta V."/>
            <person name="Khurana J.P."/>
            <person name="Lal R."/>
        </authorList>
    </citation>
    <scope>NUCLEOTIDE SEQUENCE [LARGE SCALE GENOMIC DNA]</scope>
    <source>
        <strain evidence="2 3">P25</strain>
    </source>
</reference>
<evidence type="ECO:0000313" key="2">
    <source>
        <dbReference type="EMBL" id="EQB14725.1"/>
    </source>
</evidence>